<dbReference type="EMBL" id="ASGP02000005">
    <property type="protein sequence ID" value="KAH9506508.1"/>
    <property type="molecule type" value="Genomic_DNA"/>
</dbReference>
<dbReference type="AlphaFoldDB" id="A0A922HRU4"/>
<evidence type="ECO:0000313" key="2">
    <source>
        <dbReference type="Proteomes" id="UP000790347"/>
    </source>
</evidence>
<dbReference type="Proteomes" id="UP000790347">
    <property type="component" value="Unassembled WGS sequence"/>
</dbReference>
<proteinExistence type="predicted"/>
<reference evidence="1" key="1">
    <citation type="submission" date="2013-05" db="EMBL/GenBank/DDBJ databases">
        <authorList>
            <person name="Yim A.K.Y."/>
            <person name="Chan T.F."/>
            <person name="Ji K.M."/>
            <person name="Liu X.Y."/>
            <person name="Zhou J.W."/>
            <person name="Li R.Q."/>
            <person name="Yang K.Y."/>
            <person name="Li J."/>
            <person name="Li M."/>
            <person name="Law P.T.W."/>
            <person name="Wu Y.L."/>
            <person name="Cai Z.L."/>
            <person name="Qin H."/>
            <person name="Bao Y."/>
            <person name="Leung R.K.K."/>
            <person name="Ng P.K.S."/>
            <person name="Zou J."/>
            <person name="Zhong X.J."/>
            <person name="Ran P.X."/>
            <person name="Zhong N.S."/>
            <person name="Liu Z.G."/>
            <person name="Tsui S.K.W."/>
        </authorList>
    </citation>
    <scope>NUCLEOTIDE SEQUENCE</scope>
    <source>
        <strain evidence="1">Derf</strain>
        <tissue evidence="1">Whole organism</tissue>
    </source>
</reference>
<sequence>METLKSDNVTFCNQMLNKHGHPLFFQLSEQKIIQVTTLISDYIEMKKQQQQQQQQQVNRKLPVGSEVIQNTLTRPSQNLSLDVGPQPFI</sequence>
<name>A0A922HRU4_DERFA</name>
<reference evidence="1" key="2">
    <citation type="journal article" date="2022" name="Res Sq">
        <title>Comparative Genomics Reveals Insights into the Divergent Evolution of Astigmatic Mites and Household Pest Adaptations.</title>
        <authorList>
            <person name="Xiong Q."/>
            <person name="Wan A.T.-Y."/>
            <person name="Liu X.-Y."/>
            <person name="Fung C.S.-H."/>
            <person name="Xiao X."/>
            <person name="Malainual N."/>
            <person name="Hou J."/>
            <person name="Wang L."/>
            <person name="Wang M."/>
            <person name="Yang K."/>
            <person name="Cui Y."/>
            <person name="Leung E."/>
            <person name="Nong W."/>
            <person name="Shin S.-K."/>
            <person name="Au S."/>
            <person name="Jeong K.Y."/>
            <person name="Chew F.T."/>
            <person name="Hui J."/>
            <person name="Leung T.F."/>
            <person name="Tungtrongchitr A."/>
            <person name="Zhong N."/>
            <person name="Liu Z."/>
            <person name="Tsui S."/>
        </authorList>
    </citation>
    <scope>NUCLEOTIDE SEQUENCE</scope>
    <source>
        <strain evidence="1">Derf</strain>
        <tissue evidence="1">Whole organism</tissue>
    </source>
</reference>
<protein>
    <submittedName>
        <fullName evidence="1">Uncharacterized protein</fullName>
    </submittedName>
</protein>
<gene>
    <name evidence="1" type="ORF">DERF_011236</name>
</gene>
<keyword evidence="2" id="KW-1185">Reference proteome</keyword>
<accession>A0A922HRU4</accession>
<comment type="caution">
    <text evidence="1">The sequence shown here is derived from an EMBL/GenBank/DDBJ whole genome shotgun (WGS) entry which is preliminary data.</text>
</comment>
<evidence type="ECO:0000313" key="1">
    <source>
        <dbReference type="EMBL" id="KAH9506508.1"/>
    </source>
</evidence>
<organism evidence="1 2">
    <name type="scientific">Dermatophagoides farinae</name>
    <name type="common">American house dust mite</name>
    <dbReference type="NCBI Taxonomy" id="6954"/>
    <lineage>
        <taxon>Eukaryota</taxon>
        <taxon>Metazoa</taxon>
        <taxon>Ecdysozoa</taxon>
        <taxon>Arthropoda</taxon>
        <taxon>Chelicerata</taxon>
        <taxon>Arachnida</taxon>
        <taxon>Acari</taxon>
        <taxon>Acariformes</taxon>
        <taxon>Sarcoptiformes</taxon>
        <taxon>Astigmata</taxon>
        <taxon>Psoroptidia</taxon>
        <taxon>Analgoidea</taxon>
        <taxon>Pyroglyphidae</taxon>
        <taxon>Dermatophagoidinae</taxon>
        <taxon>Dermatophagoides</taxon>
    </lineage>
</organism>